<gene>
    <name evidence="3 8" type="primary">smpB</name>
    <name evidence="5" type="ORF">ABAZ39_06330</name>
    <name evidence="7" type="ORF">C1S70_01610</name>
    <name evidence="8" type="ORF">D3093_02845</name>
    <name evidence="6" type="ORF">FH063_001166</name>
</gene>
<feature type="region of interest" description="Disordered" evidence="4">
    <location>
        <begin position="131"/>
        <end position="158"/>
    </location>
</feature>
<dbReference type="EMBL" id="CP032321">
    <property type="protein sequence ID" value="QCN94286.1"/>
    <property type="molecule type" value="Genomic_DNA"/>
</dbReference>
<evidence type="ECO:0000313" key="8">
    <source>
        <dbReference type="EMBL" id="QCN94286.1"/>
    </source>
</evidence>
<dbReference type="AlphaFoldDB" id="A0A060DFK8"/>
<dbReference type="NCBIfam" id="NF003843">
    <property type="entry name" value="PRK05422.1"/>
    <property type="match status" value="1"/>
</dbReference>
<dbReference type="Gene3D" id="2.40.280.10">
    <property type="match status" value="1"/>
</dbReference>
<accession>A0A060DFK8</accession>
<dbReference type="CDD" id="cd09294">
    <property type="entry name" value="SmpB"/>
    <property type="match status" value="1"/>
</dbReference>
<comment type="function">
    <text evidence="3">Required for rescue of stalled ribosomes mediated by trans-translation. Binds to transfer-messenger RNA (tmRNA), required for stable association of tmRNA with ribosomes. tmRNA and SmpB together mimic tRNA shape, replacing the anticodon stem-loop with SmpB. tmRNA is encoded by the ssrA gene; the 2 termini fold to resemble tRNA(Ala) and it encodes a 'tag peptide', a short internal open reading frame. During trans-translation Ala-aminoacylated tmRNA acts like a tRNA, entering the A-site of stalled ribosomes, displacing the stalled mRNA. The ribosome then switches to translate the ORF on the tmRNA; the nascent peptide is terminated with the 'tag peptide' encoded by the tmRNA and targeted for degradation. The ribosome is freed to recommence translation, which seems to be the essential function of trans-translation.</text>
</comment>
<evidence type="ECO:0000313" key="11">
    <source>
        <dbReference type="Proteomes" id="UP000298595"/>
    </source>
</evidence>
<dbReference type="Pfam" id="PF01668">
    <property type="entry name" value="SmpB"/>
    <property type="match status" value="1"/>
</dbReference>
<evidence type="ECO:0000313" key="5">
    <source>
        <dbReference type="EMBL" id="AIB11632.1"/>
    </source>
</evidence>
<dbReference type="Proteomes" id="UP000325333">
    <property type="component" value="Unassembled WGS sequence"/>
</dbReference>
<dbReference type="Proteomes" id="UP000027186">
    <property type="component" value="Chromosome"/>
</dbReference>
<dbReference type="RefSeq" id="WP_038527736.1">
    <property type="nucleotide sequence ID" value="NZ_CP007793.1"/>
</dbReference>
<dbReference type="HAMAP" id="MF_00023">
    <property type="entry name" value="SmpB"/>
    <property type="match status" value="1"/>
</dbReference>
<comment type="similarity">
    <text evidence="3">Belongs to the SmpB family.</text>
</comment>
<dbReference type="GO" id="GO:0070929">
    <property type="term" value="P:trans-translation"/>
    <property type="evidence" value="ECO:0007669"/>
    <property type="project" value="UniProtKB-UniRule"/>
</dbReference>
<dbReference type="GO" id="GO:0070930">
    <property type="term" value="P:trans-translation-dependent protein tagging"/>
    <property type="evidence" value="ECO:0007669"/>
    <property type="project" value="TreeGrafter"/>
</dbReference>
<dbReference type="NCBIfam" id="TIGR00086">
    <property type="entry name" value="smpB"/>
    <property type="match status" value="1"/>
</dbReference>
<proteinExistence type="inferred from homology"/>
<evidence type="ECO:0000256" key="3">
    <source>
        <dbReference type="HAMAP-Rule" id="MF_00023"/>
    </source>
</evidence>
<dbReference type="InterPro" id="IPR000037">
    <property type="entry name" value="SsrA-bd_prot"/>
</dbReference>
<keyword evidence="1 3" id="KW-0963">Cytoplasm</keyword>
<dbReference type="EMBL" id="VEWN01000001">
    <property type="protein sequence ID" value="KAA1058966.1"/>
    <property type="molecule type" value="Genomic_DNA"/>
</dbReference>
<evidence type="ECO:0000256" key="1">
    <source>
        <dbReference type="ARBA" id="ARBA00022490"/>
    </source>
</evidence>
<name>A0A060DFK8_9PROT</name>
<dbReference type="Proteomes" id="UP000236268">
    <property type="component" value="Unassembled WGS sequence"/>
</dbReference>
<dbReference type="EMBL" id="POWG01000001">
    <property type="protein sequence ID" value="PNR00827.1"/>
    <property type="molecule type" value="Genomic_DNA"/>
</dbReference>
<dbReference type="GO" id="GO:0003723">
    <property type="term" value="F:RNA binding"/>
    <property type="evidence" value="ECO:0007669"/>
    <property type="project" value="UniProtKB-UniRule"/>
</dbReference>
<keyword evidence="2 3" id="KW-0694">RNA-binding</keyword>
<dbReference type="SUPFAM" id="SSF74982">
    <property type="entry name" value="Small protein B (SmpB)"/>
    <property type="match status" value="1"/>
</dbReference>
<reference evidence="6 12" key="4">
    <citation type="submission" date="2019-07" db="EMBL/GenBank/DDBJ databases">
        <title>Genome sequencing of the stress-tolerant strain Azospirillum brasilense Az19.</title>
        <authorList>
            <person name="Maroniche G.A."/>
            <person name="Garcia J.E."/>
            <person name="Pagnussat L."/>
            <person name="Amenta M."/>
            <person name="Creus C.M."/>
        </authorList>
    </citation>
    <scope>NUCLEOTIDE SEQUENCE [LARGE SCALE GENOMIC DNA]</scope>
    <source>
        <strain evidence="6 12">Az19</strain>
    </source>
</reference>
<evidence type="ECO:0000313" key="12">
    <source>
        <dbReference type="Proteomes" id="UP000325333"/>
    </source>
</evidence>
<evidence type="ECO:0000313" key="10">
    <source>
        <dbReference type="Proteomes" id="UP000236268"/>
    </source>
</evidence>
<reference evidence="7 10" key="2">
    <citation type="submission" date="2018-01" db="EMBL/GenBank/DDBJ databases">
        <title>Whole genome sequence of Azospirillum brasilense REC3 isolated from strawberry roots.</title>
        <authorList>
            <person name="Fontana C.A."/>
            <person name="Salazar S.M."/>
            <person name="Bassi D."/>
            <person name="Puglisi E."/>
            <person name="Lovaisa N.C."/>
            <person name="Toffoli L.M."/>
            <person name="Pedraza R."/>
            <person name="Cocconcelli P.S."/>
        </authorList>
    </citation>
    <scope>NUCLEOTIDE SEQUENCE [LARGE SCALE GENOMIC DNA]</scope>
    <source>
        <strain evidence="7 10">REC3</strain>
    </source>
</reference>
<sequence length="158" mass="18215">MAAREPEPRRIAAQNRRARFDYFIEDTMEAGLILTGTEVKSLRGGRASINEAYAGLKNGELYLFNAYIPEYGQAGRWLQHETKRPRKLLVHRRELSKLMGAIKQKGITLIPMSVYFNDRGIAKVEVGLAAGKKKHDKRESEKERTWQRDKARLMRDRG</sequence>
<evidence type="ECO:0000256" key="4">
    <source>
        <dbReference type="SAM" id="MobiDB-lite"/>
    </source>
</evidence>
<organism evidence="5 9">
    <name type="scientific">Azospirillum argentinense</name>
    <dbReference type="NCBI Taxonomy" id="2970906"/>
    <lineage>
        <taxon>Bacteria</taxon>
        <taxon>Pseudomonadati</taxon>
        <taxon>Pseudomonadota</taxon>
        <taxon>Alphaproteobacteria</taxon>
        <taxon>Rhodospirillales</taxon>
        <taxon>Azospirillaceae</taxon>
        <taxon>Azospirillum</taxon>
    </lineage>
</organism>
<feature type="compositionally biased region" description="Basic and acidic residues" evidence="4">
    <location>
        <begin position="137"/>
        <end position="158"/>
    </location>
</feature>
<comment type="subcellular location">
    <subcellularLocation>
        <location evidence="3">Cytoplasm</location>
    </subcellularLocation>
    <text evidence="3">The tmRNA-SmpB complex associates with stalled 70S ribosomes.</text>
</comment>
<evidence type="ECO:0000313" key="9">
    <source>
        <dbReference type="Proteomes" id="UP000027186"/>
    </source>
</evidence>
<protein>
    <recommendedName>
        <fullName evidence="3">SsrA-binding protein</fullName>
    </recommendedName>
    <alternativeName>
        <fullName evidence="3">Small protein B</fullName>
    </alternativeName>
</protein>
<dbReference type="PROSITE" id="PS01317">
    <property type="entry name" value="SSRP"/>
    <property type="match status" value="1"/>
</dbReference>
<reference evidence="8 11" key="3">
    <citation type="submission" date="2018-09" db="EMBL/GenBank/DDBJ databases">
        <title>Whole genome based analysis of evolution and adaptive divergence in Indian and Brazilian strains of Azospirillum brasilense.</title>
        <authorList>
            <person name="Singh C."/>
            <person name="Tripathi A.K."/>
        </authorList>
    </citation>
    <scope>NUCLEOTIDE SEQUENCE [LARGE SCALE GENOMIC DNA]</scope>
    <source>
        <strain evidence="8 11">MTCC4035</strain>
    </source>
</reference>
<evidence type="ECO:0000313" key="7">
    <source>
        <dbReference type="EMBL" id="PNR00827.1"/>
    </source>
</evidence>
<dbReference type="PANTHER" id="PTHR30308">
    <property type="entry name" value="TMRNA-BINDING COMPONENT OF TRANS-TRANSLATION TAGGING COMPLEX"/>
    <property type="match status" value="1"/>
</dbReference>
<evidence type="ECO:0000256" key="2">
    <source>
        <dbReference type="ARBA" id="ARBA00022884"/>
    </source>
</evidence>
<dbReference type="InterPro" id="IPR023620">
    <property type="entry name" value="SmpB"/>
</dbReference>
<dbReference type="InterPro" id="IPR020081">
    <property type="entry name" value="SsrA-bd_prot_CS"/>
</dbReference>
<dbReference type="KEGG" id="abq:ABAZ39_06330"/>
<reference evidence="5 9" key="1">
    <citation type="journal article" date="2014" name="Genome Announc.">
        <title>Complete Genome Sequence of the Model Rhizosphere Strain Azospirillum brasilense Az39, Successfully Applied in Agriculture.</title>
        <authorList>
            <person name="Rivera D."/>
            <person name="Revale S."/>
            <person name="Molina R."/>
            <person name="Gualpa J."/>
            <person name="Puente M."/>
            <person name="Maroniche G."/>
            <person name="Paris G."/>
            <person name="Baker D."/>
            <person name="Clavijo B."/>
            <person name="McLay K."/>
            <person name="Spaepen S."/>
            <person name="Perticari A."/>
            <person name="Vazquez M."/>
            <person name="Wisniewski-Dye F."/>
            <person name="Watkins C."/>
            <person name="Martinez-Abarca F."/>
            <person name="Vanderleyden J."/>
            <person name="Cassan F."/>
        </authorList>
    </citation>
    <scope>NUCLEOTIDE SEQUENCE [LARGE SCALE GENOMIC DNA]</scope>
    <source>
        <strain evidence="5 9">Az39</strain>
    </source>
</reference>
<dbReference type="GO" id="GO:0005829">
    <property type="term" value="C:cytosol"/>
    <property type="evidence" value="ECO:0007669"/>
    <property type="project" value="TreeGrafter"/>
</dbReference>
<dbReference type="KEGG" id="aare:D3093_02845"/>
<evidence type="ECO:0000313" key="6">
    <source>
        <dbReference type="EMBL" id="KAA1058966.1"/>
    </source>
</evidence>
<dbReference type="EMBL" id="CP007793">
    <property type="protein sequence ID" value="AIB11632.1"/>
    <property type="molecule type" value="Genomic_DNA"/>
</dbReference>
<dbReference type="Proteomes" id="UP000298595">
    <property type="component" value="Chromosome"/>
</dbReference>
<dbReference type="PANTHER" id="PTHR30308:SF2">
    <property type="entry name" value="SSRA-BINDING PROTEIN"/>
    <property type="match status" value="1"/>
</dbReference>